<organism evidence="1 2">
    <name type="scientific">[Eubacterium] siraeum 70/3</name>
    <dbReference type="NCBI Taxonomy" id="657319"/>
    <lineage>
        <taxon>Bacteria</taxon>
        <taxon>Bacillati</taxon>
        <taxon>Bacillota</taxon>
        <taxon>Clostridia</taxon>
        <taxon>Eubacteriales</taxon>
        <taxon>Oscillospiraceae</taxon>
        <taxon>Oscillospiraceae incertae sedis</taxon>
    </lineage>
</organism>
<gene>
    <name evidence="1" type="ORF">EUS_17930</name>
</gene>
<dbReference type="GO" id="GO:0016301">
    <property type="term" value="F:kinase activity"/>
    <property type="evidence" value="ECO:0007669"/>
    <property type="project" value="UniProtKB-KW"/>
</dbReference>
<dbReference type="Proteomes" id="UP000008803">
    <property type="component" value="Chromosome"/>
</dbReference>
<evidence type="ECO:0000313" key="2">
    <source>
        <dbReference type="Proteomes" id="UP000008803"/>
    </source>
</evidence>
<dbReference type="Pfam" id="PF13589">
    <property type="entry name" value="HATPase_c_3"/>
    <property type="match status" value="1"/>
</dbReference>
<dbReference type="KEGG" id="esu:EUS_17930"/>
<evidence type="ECO:0000313" key="1">
    <source>
        <dbReference type="EMBL" id="CBK96870.1"/>
    </source>
</evidence>
<reference evidence="1 2" key="1">
    <citation type="submission" date="2010-03" db="EMBL/GenBank/DDBJ databases">
        <title>The genome sequence of Eubacterium siraeum 70/3.</title>
        <authorList>
            <consortium name="metaHIT consortium -- http://www.metahit.eu/"/>
            <person name="Pajon A."/>
            <person name="Turner K."/>
            <person name="Parkhill J."/>
            <person name="Duncan S."/>
            <person name="Flint H."/>
        </authorList>
    </citation>
    <scope>NUCLEOTIDE SEQUENCE [LARGE SCALE GENOMIC DNA]</scope>
    <source>
        <strain evidence="1 2">70/3</strain>
    </source>
</reference>
<protein>
    <submittedName>
        <fullName evidence="1">Histidine kinase-, DNA gyrase B-, and HSP90-like ATPase</fullName>
    </submittedName>
</protein>
<dbReference type="InterPro" id="IPR036890">
    <property type="entry name" value="HATPase_C_sf"/>
</dbReference>
<dbReference type="Gene3D" id="3.30.565.10">
    <property type="entry name" value="Histidine kinase-like ATPase, C-terminal domain"/>
    <property type="match status" value="1"/>
</dbReference>
<reference evidence="1 2" key="2">
    <citation type="submission" date="2010-03" db="EMBL/GenBank/DDBJ databases">
        <authorList>
            <person name="Pajon A."/>
        </authorList>
    </citation>
    <scope>NUCLEOTIDE SEQUENCE [LARGE SCALE GENOMIC DNA]</scope>
    <source>
        <strain evidence="1 2">70/3</strain>
    </source>
</reference>
<dbReference type="EMBL" id="FP929044">
    <property type="protein sequence ID" value="CBK96870.1"/>
    <property type="molecule type" value="Genomic_DNA"/>
</dbReference>
<name>D4JUV1_9FIRM</name>
<dbReference type="PATRIC" id="fig|657319.3.peg.2102"/>
<sequence length="507" mass="58438">MAEKIKNIPSPDILMNSLRSIGYSFKTAVADIIDNSISADAKNIWIDFPSYSSDNLYITILDDAIGMDDAALFNAMKYGSERDEYGEKDLGRFGVGLKSASLSQCRTLTVMSKFNGDIHAYRWDLDEVLRSKEWECLRLDFDEIQACPNYEKLNSLVQGTMVVWQNFDIADQKSNGHAYEYLSEKLDESESHLCLIFHRFMNRSISPVSFFINDRQLKGLDPFLEGSPHHKRNPKTDEGKPVEMAVKYYDKGYEKEAMIKVQTFILPHQDDLSKEDVEALGGMEVLKDEQGFFVYRNDRLIIYGTWFRLSSRSVNAELYKYGRIKVDIPNKLDSLWDIDIKKQNAVIPKQIVNLLRKSVMRVCSTSKEKTGRRVKLNDGENEEQIWIKTPSRNGKDVFSINHNSPFVQQCLDSFEDGERARILRMLDAISANIPFDDIYISVCNKNQETELSEDKEDSLVLLGVEQFNSIKKIRQCTDGVAFEKLCKYPPFNEAHLMEKLKRRLFND</sequence>
<dbReference type="AlphaFoldDB" id="D4JUV1"/>
<dbReference type="BioCyc" id="ESIR657319:G136K-1519-MONOMER"/>
<keyword evidence="1" id="KW-0418">Kinase</keyword>
<keyword evidence="1" id="KW-0808">Transferase</keyword>
<accession>D4JUV1</accession>
<dbReference type="SUPFAM" id="SSF55874">
    <property type="entry name" value="ATPase domain of HSP90 chaperone/DNA topoisomerase II/histidine kinase"/>
    <property type="match status" value="1"/>
</dbReference>
<proteinExistence type="predicted"/>
<dbReference type="HOGENOM" id="CLU_037205_0_0_9"/>